<gene>
    <name evidence="1" type="ORF">JDW22_07325</name>
</gene>
<evidence type="ECO:0000313" key="1">
    <source>
        <dbReference type="EMBL" id="MBK0396389.1"/>
    </source>
</evidence>
<comment type="caution">
    <text evidence="1">The sequence shown here is derived from an EMBL/GenBank/DDBJ whole genome shotgun (WGS) entry which is preliminary data.</text>
</comment>
<dbReference type="GeneID" id="84907759"/>
<name>A0ABS1BT85_9NEIS</name>
<protein>
    <submittedName>
        <fullName evidence="1">Uncharacterized protein</fullName>
    </submittedName>
</protein>
<keyword evidence="2" id="KW-1185">Reference proteome</keyword>
<sequence length="64" mass="7066">MNSSEGQEALESMVGQMLVAKLKKLGAQEHKVDQIVASLSFEDIRKCLPLTDDDLKKAFAKLFA</sequence>
<organism evidence="1 2">
    <name type="scientific">Kingella bonacorsii</name>
    <dbReference type="NCBI Taxonomy" id="2796361"/>
    <lineage>
        <taxon>Bacteria</taxon>
        <taxon>Pseudomonadati</taxon>
        <taxon>Pseudomonadota</taxon>
        <taxon>Betaproteobacteria</taxon>
        <taxon>Neisseriales</taxon>
        <taxon>Neisseriaceae</taxon>
        <taxon>Kingella</taxon>
    </lineage>
</organism>
<dbReference type="Proteomes" id="UP000614058">
    <property type="component" value="Unassembled WGS sequence"/>
</dbReference>
<dbReference type="RefSeq" id="WP_003798300.1">
    <property type="nucleotide sequence ID" value="NZ_JAEHNZ010000002.1"/>
</dbReference>
<accession>A0ABS1BT85</accession>
<dbReference type="EMBL" id="JAEHNZ010000002">
    <property type="protein sequence ID" value="MBK0396389.1"/>
    <property type="molecule type" value="Genomic_DNA"/>
</dbReference>
<reference evidence="1 2" key="1">
    <citation type="journal article" date="2021" name="Pathogens">
        <title>Isolation and Characterization of Kingella bonacorsii sp. nov., A Novel Kingella Species Detected in a Stable Periodontitis Subject.</title>
        <authorList>
            <person name="Antezack A."/>
            <person name="Boxberger M."/>
            <person name="Rolland C."/>
            <person name="Monnet-Corti V."/>
            <person name="La Scola B."/>
        </authorList>
    </citation>
    <scope>NUCLEOTIDE SEQUENCE [LARGE SCALE GENOMIC DNA]</scope>
    <source>
        <strain evidence="1 2">Marseille-Q4569</strain>
    </source>
</reference>
<proteinExistence type="predicted"/>
<evidence type="ECO:0000313" key="2">
    <source>
        <dbReference type="Proteomes" id="UP000614058"/>
    </source>
</evidence>